<evidence type="ECO:0000313" key="3">
    <source>
        <dbReference type="EMBL" id="KNZ47288.1"/>
    </source>
</evidence>
<organism evidence="3 4">
    <name type="scientific">Puccinia sorghi</name>
    <dbReference type="NCBI Taxonomy" id="27349"/>
    <lineage>
        <taxon>Eukaryota</taxon>
        <taxon>Fungi</taxon>
        <taxon>Dikarya</taxon>
        <taxon>Basidiomycota</taxon>
        <taxon>Pucciniomycotina</taxon>
        <taxon>Pucciniomycetes</taxon>
        <taxon>Pucciniales</taxon>
        <taxon>Pucciniaceae</taxon>
        <taxon>Puccinia</taxon>
    </lineage>
</organism>
<gene>
    <name evidence="3" type="ORF">VP01_653g1</name>
</gene>
<protein>
    <recommendedName>
        <fullName evidence="2">SWIM-type domain-containing protein</fullName>
    </recommendedName>
</protein>
<dbReference type="InterPro" id="IPR007527">
    <property type="entry name" value="Znf_SWIM"/>
</dbReference>
<evidence type="ECO:0000256" key="1">
    <source>
        <dbReference type="PROSITE-ProRule" id="PRU00325"/>
    </source>
</evidence>
<proteinExistence type="predicted"/>
<dbReference type="GO" id="GO:0097196">
    <property type="term" value="C:Shu complex"/>
    <property type="evidence" value="ECO:0007669"/>
    <property type="project" value="TreeGrafter"/>
</dbReference>
<dbReference type="GO" id="GO:0008270">
    <property type="term" value="F:zinc ion binding"/>
    <property type="evidence" value="ECO:0007669"/>
    <property type="project" value="UniProtKB-KW"/>
</dbReference>
<reference evidence="3 4" key="1">
    <citation type="submission" date="2015-08" db="EMBL/GenBank/DDBJ databases">
        <title>Next Generation Sequencing and Analysis of the Genome of Puccinia sorghi L Schw, the Causal Agent of Maize Common Rust.</title>
        <authorList>
            <person name="Rochi L."/>
            <person name="Burguener G."/>
            <person name="Darino M."/>
            <person name="Turjanski A."/>
            <person name="Kreff E."/>
            <person name="Dieguez M.J."/>
            <person name="Sacco F."/>
        </authorList>
    </citation>
    <scope>NUCLEOTIDE SEQUENCE [LARGE SCALE GENOMIC DNA]</scope>
    <source>
        <strain evidence="3 4">RO10H11247</strain>
    </source>
</reference>
<dbReference type="PANTHER" id="PTHR28498:SF1">
    <property type="entry name" value="ZINC FINGER SWIM DOMAIN-CONTAINING PROTEIN 7"/>
    <property type="match status" value="1"/>
</dbReference>
<name>A0A0L6UFD9_9BASI</name>
<feature type="domain" description="SWIM-type" evidence="2">
    <location>
        <begin position="80"/>
        <end position="119"/>
    </location>
</feature>
<dbReference type="Proteomes" id="UP000037035">
    <property type="component" value="Unassembled WGS sequence"/>
</dbReference>
<comment type="caution">
    <text evidence="3">The sequence shown here is derived from an EMBL/GenBank/DDBJ whole genome shotgun (WGS) entry which is preliminary data.</text>
</comment>
<keyword evidence="1" id="KW-0862">Zinc</keyword>
<keyword evidence="1" id="KW-0863">Zinc-finger</keyword>
<accession>A0A0L6UFD9</accession>
<evidence type="ECO:0000313" key="4">
    <source>
        <dbReference type="Proteomes" id="UP000037035"/>
    </source>
</evidence>
<sequence length="139" mass="15691">MVPLLRRCDDSNDFEEIFTHQLDQISSEQLTDEHIQALSLLCGSEVLLAALELLDLKAVKRLRVKSGQMIYEIQGNEAVYHVQIGYKNSCNCTTFLDKVVIKSHQLLCSHLLAVKIGCRLNSIDTHEINLESFITLFGS</sequence>
<keyword evidence="4" id="KW-1185">Reference proteome</keyword>
<dbReference type="VEuPathDB" id="FungiDB:VP01_653g1"/>
<dbReference type="PROSITE" id="PS50966">
    <property type="entry name" value="ZF_SWIM"/>
    <property type="match status" value="1"/>
</dbReference>
<dbReference type="EMBL" id="LAVV01011874">
    <property type="protein sequence ID" value="KNZ47288.1"/>
    <property type="molecule type" value="Genomic_DNA"/>
</dbReference>
<dbReference type="AlphaFoldDB" id="A0A0L6UFD9"/>
<keyword evidence="1" id="KW-0479">Metal-binding</keyword>
<dbReference type="PANTHER" id="PTHR28498">
    <property type="entry name" value="ZINC FINGER SWIM DOMAIN-CONTAINING PROTEIN 7"/>
    <property type="match status" value="1"/>
</dbReference>
<dbReference type="OrthoDB" id="2496688at2759"/>
<evidence type="ECO:0000259" key="2">
    <source>
        <dbReference type="PROSITE" id="PS50966"/>
    </source>
</evidence>
<dbReference type="GO" id="GO:0000724">
    <property type="term" value="P:double-strand break repair via homologous recombination"/>
    <property type="evidence" value="ECO:0007669"/>
    <property type="project" value="TreeGrafter"/>
</dbReference>